<name>A0A0N5D0I1_THECL</name>
<dbReference type="EMBL" id="UYYF01004405">
    <property type="protein sequence ID" value="VDN03631.1"/>
    <property type="molecule type" value="Genomic_DNA"/>
</dbReference>
<evidence type="ECO:0000313" key="3">
    <source>
        <dbReference type="WBParaSite" id="TCLT_0000630501-mRNA-1"/>
    </source>
</evidence>
<evidence type="ECO:0000313" key="2">
    <source>
        <dbReference type="Proteomes" id="UP000276776"/>
    </source>
</evidence>
<gene>
    <name evidence="1" type="ORF">TCLT_LOCUS6294</name>
</gene>
<dbReference type="AlphaFoldDB" id="A0A0N5D0I1"/>
<sequence>MLVCVRWQICSETSWVSLSSNTVNGLNQRAKNVFASVVGGLRVDVDHPQSYRRVAFPFVFINDVKDSVCEVV</sequence>
<protein>
    <submittedName>
        <fullName evidence="3">SERPIN domain-containing protein</fullName>
    </submittedName>
</protein>
<dbReference type="Proteomes" id="UP000276776">
    <property type="component" value="Unassembled WGS sequence"/>
</dbReference>
<proteinExistence type="predicted"/>
<evidence type="ECO:0000313" key="1">
    <source>
        <dbReference type="EMBL" id="VDN03631.1"/>
    </source>
</evidence>
<reference evidence="1 2" key="2">
    <citation type="submission" date="2018-11" db="EMBL/GenBank/DDBJ databases">
        <authorList>
            <consortium name="Pathogen Informatics"/>
        </authorList>
    </citation>
    <scope>NUCLEOTIDE SEQUENCE [LARGE SCALE GENOMIC DNA]</scope>
</reference>
<reference evidence="3" key="1">
    <citation type="submission" date="2017-02" db="UniProtKB">
        <authorList>
            <consortium name="WormBaseParasite"/>
        </authorList>
    </citation>
    <scope>IDENTIFICATION</scope>
</reference>
<keyword evidence="2" id="KW-1185">Reference proteome</keyword>
<dbReference type="WBParaSite" id="TCLT_0000630501-mRNA-1">
    <property type="protein sequence ID" value="TCLT_0000630501-mRNA-1"/>
    <property type="gene ID" value="TCLT_0000630501"/>
</dbReference>
<organism evidence="3">
    <name type="scientific">Thelazia callipaeda</name>
    <name type="common">Oriental eyeworm</name>
    <name type="synonym">Parasitic nematode</name>
    <dbReference type="NCBI Taxonomy" id="103827"/>
    <lineage>
        <taxon>Eukaryota</taxon>
        <taxon>Metazoa</taxon>
        <taxon>Ecdysozoa</taxon>
        <taxon>Nematoda</taxon>
        <taxon>Chromadorea</taxon>
        <taxon>Rhabditida</taxon>
        <taxon>Spirurina</taxon>
        <taxon>Spiruromorpha</taxon>
        <taxon>Thelazioidea</taxon>
        <taxon>Thelaziidae</taxon>
        <taxon>Thelazia</taxon>
    </lineage>
</organism>
<accession>A0A0N5D0I1</accession>